<keyword evidence="12 16" id="KW-1133">Transmembrane helix</keyword>
<dbReference type="Proteomes" id="UP001595796">
    <property type="component" value="Unassembled WGS sequence"/>
</dbReference>
<dbReference type="CDD" id="cd06225">
    <property type="entry name" value="HAMP"/>
    <property type="match status" value="1"/>
</dbReference>
<evidence type="ECO:0000256" key="16">
    <source>
        <dbReference type="SAM" id="Phobius"/>
    </source>
</evidence>
<evidence type="ECO:0000256" key="2">
    <source>
        <dbReference type="ARBA" id="ARBA00004429"/>
    </source>
</evidence>
<dbReference type="CDD" id="cd00075">
    <property type="entry name" value="HATPase"/>
    <property type="match status" value="1"/>
</dbReference>
<name>A0ABV9Z7Z0_9HYPH</name>
<dbReference type="Gene3D" id="3.30.565.10">
    <property type="entry name" value="Histidine kinase-like ATPase, C-terminal domain"/>
    <property type="match status" value="1"/>
</dbReference>
<comment type="catalytic activity">
    <reaction evidence="1">
        <text>ATP + protein L-histidine = ADP + protein N-phospho-L-histidine.</text>
        <dbReference type="EC" id="2.7.13.3"/>
    </reaction>
</comment>
<keyword evidence="20" id="KW-1185">Reference proteome</keyword>
<dbReference type="InterPro" id="IPR036890">
    <property type="entry name" value="HATPase_C_sf"/>
</dbReference>
<dbReference type="InterPro" id="IPR003661">
    <property type="entry name" value="HisK_dim/P_dom"/>
</dbReference>
<evidence type="ECO:0000256" key="14">
    <source>
        <dbReference type="ARBA" id="ARBA00023136"/>
    </source>
</evidence>
<feature type="domain" description="Histidine kinase" evidence="17">
    <location>
        <begin position="277"/>
        <end position="475"/>
    </location>
</feature>
<accession>A0ABV9Z7Z0</accession>
<feature type="domain" description="HAMP" evidence="18">
    <location>
        <begin position="217"/>
        <end position="269"/>
    </location>
</feature>
<sequence length="502" mass="54808">MISLWNKSLAARFIAVMLFALALSQGISLLLFSTERDEALFRSAKAEFLSRCASVAKVLESTPSDVHADVLLASGTTYSRFWISHDFPEDAASWRRDAKARLAEPLPTVQKIANGVSEPVPPHAPETAGPTSVATEQLPAWGDLPAHAWPLSRSAKFLYLNQPQGMGMGLTVQLADGTWLNTAFSKKIINGMWTSRSLISLTVTAIILSICAALIARGMTGPMRRLAVAAEALGRGESVPPLPERGPDDIRQTTEAFNLMQARLQRFVEDRTRMLAAIGHDLRTPLTSLRLRAEFVSDDETREKMLSTLDELRQMTEATLAFSRDEAVEEETRNVDLTALVGSLCDDIAEIGHDVTFTEAPKIGYRCRADSLKRAVRNLIENAVRYGERARVSLRANAAAINIMIEDDGPGIPVDTVERVFAPFFRLEDSRNRETGGIGLGLSIARDIVRHHGGDIVLANTGTGLRATITLPQTQPVDKARKASKAEPVPNQPLAWGNSPAE</sequence>
<dbReference type="SUPFAM" id="SSF55874">
    <property type="entry name" value="ATPase domain of HSP90 chaperone/DNA topoisomerase II/histidine kinase"/>
    <property type="match status" value="1"/>
</dbReference>
<protein>
    <recommendedName>
        <fullName evidence="3">histidine kinase</fullName>
        <ecNumber evidence="3">2.7.13.3</ecNumber>
    </recommendedName>
</protein>
<dbReference type="Pfam" id="PF02518">
    <property type="entry name" value="HATPase_c"/>
    <property type="match status" value="1"/>
</dbReference>
<evidence type="ECO:0000259" key="18">
    <source>
        <dbReference type="PROSITE" id="PS50885"/>
    </source>
</evidence>
<dbReference type="Gene3D" id="1.10.287.130">
    <property type="match status" value="1"/>
</dbReference>
<dbReference type="Pfam" id="PF00512">
    <property type="entry name" value="HisKA"/>
    <property type="match status" value="1"/>
</dbReference>
<evidence type="ECO:0000256" key="12">
    <source>
        <dbReference type="ARBA" id="ARBA00022989"/>
    </source>
</evidence>
<comment type="caution">
    <text evidence="19">The sequence shown here is derived from an EMBL/GenBank/DDBJ whole genome shotgun (WGS) entry which is preliminary data.</text>
</comment>
<keyword evidence="10" id="KW-0418">Kinase</keyword>
<dbReference type="InterPro" id="IPR050980">
    <property type="entry name" value="2C_sensor_his_kinase"/>
</dbReference>
<keyword evidence="5" id="KW-0997">Cell inner membrane</keyword>
<evidence type="ECO:0000256" key="5">
    <source>
        <dbReference type="ARBA" id="ARBA00022519"/>
    </source>
</evidence>
<feature type="transmembrane region" description="Helical" evidence="16">
    <location>
        <begin position="198"/>
        <end position="216"/>
    </location>
</feature>
<dbReference type="EC" id="2.7.13.3" evidence="3"/>
<evidence type="ECO:0000256" key="11">
    <source>
        <dbReference type="ARBA" id="ARBA00022840"/>
    </source>
</evidence>
<dbReference type="PROSITE" id="PS50885">
    <property type="entry name" value="HAMP"/>
    <property type="match status" value="1"/>
</dbReference>
<evidence type="ECO:0000256" key="7">
    <source>
        <dbReference type="ARBA" id="ARBA00022679"/>
    </source>
</evidence>
<keyword evidence="6" id="KW-0597">Phosphoprotein</keyword>
<dbReference type="PANTHER" id="PTHR44936:SF5">
    <property type="entry name" value="SENSOR HISTIDINE KINASE ENVZ"/>
    <property type="match status" value="1"/>
</dbReference>
<dbReference type="GO" id="GO:0005524">
    <property type="term" value="F:ATP binding"/>
    <property type="evidence" value="ECO:0007669"/>
    <property type="project" value="UniProtKB-KW"/>
</dbReference>
<dbReference type="SMART" id="SM00388">
    <property type="entry name" value="HisKA"/>
    <property type="match status" value="1"/>
</dbReference>
<evidence type="ECO:0000259" key="17">
    <source>
        <dbReference type="PROSITE" id="PS50109"/>
    </source>
</evidence>
<organism evidence="19 20">
    <name type="scientific">Flaviflagellibacter deserti</name>
    <dbReference type="NCBI Taxonomy" id="2267266"/>
    <lineage>
        <taxon>Bacteria</taxon>
        <taxon>Pseudomonadati</taxon>
        <taxon>Pseudomonadota</taxon>
        <taxon>Alphaproteobacteria</taxon>
        <taxon>Hyphomicrobiales</taxon>
        <taxon>Flaviflagellibacter</taxon>
    </lineage>
</organism>
<keyword evidence="13" id="KW-0902">Two-component regulatory system</keyword>
<keyword evidence="9" id="KW-0547">Nucleotide-binding</keyword>
<keyword evidence="8 16" id="KW-0812">Transmembrane</keyword>
<dbReference type="InterPro" id="IPR005467">
    <property type="entry name" value="His_kinase_dom"/>
</dbReference>
<evidence type="ECO:0000256" key="10">
    <source>
        <dbReference type="ARBA" id="ARBA00022777"/>
    </source>
</evidence>
<proteinExistence type="predicted"/>
<evidence type="ECO:0000256" key="1">
    <source>
        <dbReference type="ARBA" id="ARBA00000085"/>
    </source>
</evidence>
<gene>
    <name evidence="19" type="ORF">ACFPFW_16610</name>
</gene>
<dbReference type="InterPro" id="IPR036097">
    <property type="entry name" value="HisK_dim/P_sf"/>
</dbReference>
<dbReference type="InterPro" id="IPR003660">
    <property type="entry name" value="HAMP_dom"/>
</dbReference>
<keyword evidence="4" id="KW-1003">Cell membrane</keyword>
<evidence type="ECO:0000256" key="6">
    <source>
        <dbReference type="ARBA" id="ARBA00022553"/>
    </source>
</evidence>
<comment type="subcellular location">
    <subcellularLocation>
        <location evidence="2">Cell inner membrane</location>
        <topology evidence="2">Multi-pass membrane protein</topology>
    </subcellularLocation>
</comment>
<feature type="region of interest" description="Disordered" evidence="15">
    <location>
        <begin position="471"/>
        <end position="502"/>
    </location>
</feature>
<evidence type="ECO:0000313" key="20">
    <source>
        <dbReference type="Proteomes" id="UP001595796"/>
    </source>
</evidence>
<dbReference type="PRINTS" id="PR00344">
    <property type="entry name" value="BCTRLSENSOR"/>
</dbReference>
<dbReference type="PANTHER" id="PTHR44936">
    <property type="entry name" value="SENSOR PROTEIN CREC"/>
    <property type="match status" value="1"/>
</dbReference>
<reference evidence="20" key="1">
    <citation type="journal article" date="2019" name="Int. J. Syst. Evol. Microbiol.">
        <title>The Global Catalogue of Microorganisms (GCM) 10K type strain sequencing project: providing services to taxonomists for standard genome sequencing and annotation.</title>
        <authorList>
            <consortium name="The Broad Institute Genomics Platform"/>
            <consortium name="The Broad Institute Genome Sequencing Center for Infectious Disease"/>
            <person name="Wu L."/>
            <person name="Ma J."/>
        </authorList>
    </citation>
    <scope>NUCLEOTIDE SEQUENCE [LARGE SCALE GENOMIC DNA]</scope>
    <source>
        <strain evidence="20">CGMCC 1.16444</strain>
    </source>
</reference>
<keyword evidence="14 16" id="KW-0472">Membrane</keyword>
<dbReference type="Pfam" id="PF00672">
    <property type="entry name" value="HAMP"/>
    <property type="match status" value="1"/>
</dbReference>
<dbReference type="SUPFAM" id="SSF47384">
    <property type="entry name" value="Homodimeric domain of signal transducing histidine kinase"/>
    <property type="match status" value="1"/>
</dbReference>
<evidence type="ECO:0000256" key="9">
    <source>
        <dbReference type="ARBA" id="ARBA00022741"/>
    </source>
</evidence>
<dbReference type="PROSITE" id="PS50109">
    <property type="entry name" value="HIS_KIN"/>
    <property type="match status" value="1"/>
</dbReference>
<keyword evidence="7" id="KW-0808">Transferase</keyword>
<dbReference type="InterPro" id="IPR003594">
    <property type="entry name" value="HATPase_dom"/>
</dbReference>
<evidence type="ECO:0000256" key="8">
    <source>
        <dbReference type="ARBA" id="ARBA00022692"/>
    </source>
</evidence>
<evidence type="ECO:0000256" key="4">
    <source>
        <dbReference type="ARBA" id="ARBA00022475"/>
    </source>
</evidence>
<evidence type="ECO:0000256" key="15">
    <source>
        <dbReference type="SAM" id="MobiDB-lite"/>
    </source>
</evidence>
<evidence type="ECO:0000256" key="3">
    <source>
        <dbReference type="ARBA" id="ARBA00012438"/>
    </source>
</evidence>
<dbReference type="EMBL" id="JBHSJF010000008">
    <property type="protein sequence ID" value="MFC5069640.1"/>
    <property type="molecule type" value="Genomic_DNA"/>
</dbReference>
<dbReference type="CDD" id="cd00082">
    <property type="entry name" value="HisKA"/>
    <property type="match status" value="1"/>
</dbReference>
<dbReference type="InterPro" id="IPR004358">
    <property type="entry name" value="Sig_transdc_His_kin-like_C"/>
</dbReference>
<dbReference type="SMART" id="SM00387">
    <property type="entry name" value="HATPase_c"/>
    <property type="match status" value="1"/>
</dbReference>
<evidence type="ECO:0000256" key="13">
    <source>
        <dbReference type="ARBA" id="ARBA00023012"/>
    </source>
</evidence>
<evidence type="ECO:0000313" key="19">
    <source>
        <dbReference type="EMBL" id="MFC5069640.1"/>
    </source>
</evidence>
<dbReference type="RefSeq" id="WP_114956332.1">
    <property type="nucleotide sequence ID" value="NZ_JBHSJF010000008.1"/>
</dbReference>
<keyword evidence="11 19" id="KW-0067">ATP-binding</keyword>
<dbReference type="SMART" id="SM00304">
    <property type="entry name" value="HAMP"/>
    <property type="match status" value="1"/>
</dbReference>